<evidence type="ECO:0000313" key="6">
    <source>
        <dbReference type="Proteomes" id="UP000284465"/>
    </source>
</evidence>
<dbReference type="GO" id="GO:0003700">
    <property type="term" value="F:DNA-binding transcription factor activity"/>
    <property type="evidence" value="ECO:0007669"/>
    <property type="project" value="TreeGrafter"/>
</dbReference>
<dbReference type="InterPro" id="IPR010982">
    <property type="entry name" value="Lambda_DNA-bd_dom_sf"/>
</dbReference>
<dbReference type="Gene3D" id="1.10.260.40">
    <property type="entry name" value="lambda repressor-like DNA-binding domains"/>
    <property type="match status" value="1"/>
</dbReference>
<dbReference type="SUPFAM" id="SSF47413">
    <property type="entry name" value="lambda repressor-like DNA-binding domains"/>
    <property type="match status" value="1"/>
</dbReference>
<dbReference type="Gene3D" id="2.60.120.10">
    <property type="entry name" value="Jelly Rolls"/>
    <property type="match status" value="1"/>
</dbReference>
<dbReference type="SUPFAM" id="SSF51182">
    <property type="entry name" value="RmlC-like cupins"/>
    <property type="match status" value="1"/>
</dbReference>
<keyword evidence="1" id="KW-0238">DNA-binding</keyword>
<dbReference type="EMBL" id="QRID01000004">
    <property type="protein sequence ID" value="RHG29613.1"/>
    <property type="molecule type" value="Genomic_DNA"/>
</dbReference>
<dbReference type="CDD" id="cd02209">
    <property type="entry name" value="cupin_XRE_C"/>
    <property type="match status" value="1"/>
</dbReference>
<dbReference type="PANTHER" id="PTHR46797:SF2">
    <property type="entry name" value="TRANSCRIPTIONAL REGULATOR"/>
    <property type="match status" value="1"/>
</dbReference>
<dbReference type="InterPro" id="IPR013096">
    <property type="entry name" value="Cupin_2"/>
</dbReference>
<evidence type="ECO:0000313" key="5">
    <source>
        <dbReference type="Proteomes" id="UP000284051"/>
    </source>
</evidence>
<dbReference type="Pfam" id="PF07883">
    <property type="entry name" value="Cupin_2"/>
    <property type="match status" value="1"/>
</dbReference>
<protein>
    <submittedName>
        <fullName evidence="3">Cupin domain-containing protein</fullName>
    </submittedName>
</protein>
<evidence type="ECO:0000313" key="4">
    <source>
        <dbReference type="EMBL" id="RHG29613.1"/>
    </source>
</evidence>
<proteinExistence type="predicted"/>
<dbReference type="PROSITE" id="PS50943">
    <property type="entry name" value="HTH_CROC1"/>
    <property type="match status" value="1"/>
</dbReference>
<reference evidence="5 6" key="1">
    <citation type="submission" date="2018-08" db="EMBL/GenBank/DDBJ databases">
        <title>A genome reference for cultivated species of the human gut microbiota.</title>
        <authorList>
            <person name="Zou Y."/>
            <person name="Xue W."/>
            <person name="Luo G."/>
        </authorList>
    </citation>
    <scope>NUCLEOTIDE SEQUENCE [LARGE SCALE GENOMIC DNA]</scope>
    <source>
        <strain evidence="4 5">AM22-21LB</strain>
        <strain evidence="3 6">AM43-11</strain>
    </source>
</reference>
<dbReference type="GO" id="GO:0005829">
    <property type="term" value="C:cytosol"/>
    <property type="evidence" value="ECO:0007669"/>
    <property type="project" value="TreeGrafter"/>
</dbReference>
<dbReference type="InterPro" id="IPR050807">
    <property type="entry name" value="TransReg_Diox_bact_type"/>
</dbReference>
<organism evidence="3 6">
    <name type="scientific">Roseburia intestinalis</name>
    <dbReference type="NCBI Taxonomy" id="166486"/>
    <lineage>
        <taxon>Bacteria</taxon>
        <taxon>Bacillati</taxon>
        <taxon>Bacillota</taxon>
        <taxon>Clostridia</taxon>
        <taxon>Lachnospirales</taxon>
        <taxon>Lachnospiraceae</taxon>
        <taxon>Roseburia</taxon>
    </lineage>
</organism>
<dbReference type="Pfam" id="PF01381">
    <property type="entry name" value="HTH_3"/>
    <property type="match status" value="1"/>
</dbReference>
<comment type="caution">
    <text evidence="3">The sequence shown here is derived from an EMBL/GenBank/DDBJ whole genome shotgun (WGS) entry which is preliminary data.</text>
</comment>
<dbReference type="InterPro" id="IPR011051">
    <property type="entry name" value="RmlC_Cupin_sf"/>
</dbReference>
<feature type="domain" description="HTH cro/C1-type" evidence="2">
    <location>
        <begin position="11"/>
        <end position="65"/>
    </location>
</feature>
<evidence type="ECO:0000256" key="1">
    <source>
        <dbReference type="ARBA" id="ARBA00023125"/>
    </source>
</evidence>
<dbReference type="CDD" id="cd00093">
    <property type="entry name" value="HTH_XRE"/>
    <property type="match status" value="1"/>
</dbReference>
<name>A0A3R6CI14_9FIRM</name>
<evidence type="ECO:0000259" key="2">
    <source>
        <dbReference type="PROSITE" id="PS50943"/>
    </source>
</evidence>
<dbReference type="EMBL" id="QSFP01000005">
    <property type="protein sequence ID" value="RHA68366.1"/>
    <property type="molecule type" value="Genomic_DNA"/>
</dbReference>
<dbReference type="SMART" id="SM00530">
    <property type="entry name" value="HTH_XRE"/>
    <property type="match status" value="1"/>
</dbReference>
<dbReference type="AlphaFoldDB" id="A0A3R6CI14"/>
<gene>
    <name evidence="4" type="ORF">DW264_05295</name>
    <name evidence="3" type="ORF">DW927_06500</name>
</gene>
<evidence type="ECO:0000313" key="3">
    <source>
        <dbReference type="EMBL" id="RHA68366.1"/>
    </source>
</evidence>
<dbReference type="InterPro" id="IPR014710">
    <property type="entry name" value="RmlC-like_jellyroll"/>
</dbReference>
<dbReference type="GO" id="GO:0003677">
    <property type="term" value="F:DNA binding"/>
    <property type="evidence" value="ECO:0007669"/>
    <property type="project" value="UniProtKB-KW"/>
</dbReference>
<dbReference type="PANTHER" id="PTHR46797">
    <property type="entry name" value="HTH-TYPE TRANSCRIPTIONAL REGULATOR"/>
    <property type="match status" value="1"/>
</dbReference>
<sequence>MEVRMDIGKRMKELRIQYGLTQQELADRSELTKGFISQLERNQNSPSIGTLLDIIQCLGTTPAEFFTDEEPEQIVFEKDDYFEKISEDGNKMIEWIIPNAQKNSMEPVRLTLKPGGSSDTHLPHAGEEFGYVLKGTVRVFYGGKTYTVRAGESFYFQAGKKHRLENNGNRDAILIWVSTPPSF</sequence>
<dbReference type="InterPro" id="IPR001387">
    <property type="entry name" value="Cro/C1-type_HTH"/>
</dbReference>
<dbReference type="Proteomes" id="UP000284051">
    <property type="component" value="Unassembled WGS sequence"/>
</dbReference>
<dbReference type="Proteomes" id="UP000284465">
    <property type="component" value="Unassembled WGS sequence"/>
</dbReference>
<accession>A0A3R6CI14</accession>